<protein>
    <submittedName>
        <fullName evidence="1">Uncharacterized protein</fullName>
    </submittedName>
</protein>
<evidence type="ECO:0000313" key="2">
    <source>
        <dbReference type="Proteomes" id="UP001060170"/>
    </source>
</evidence>
<proteinExistence type="predicted"/>
<reference evidence="1 2" key="3">
    <citation type="journal article" date="2022" name="Microbiol. Spectr.">
        <title>Folding features and dynamics of 3D genome architecture in plant fungal pathogens.</title>
        <authorList>
            <person name="Xia C."/>
        </authorList>
    </citation>
    <scope>NUCLEOTIDE SEQUENCE [LARGE SCALE GENOMIC DNA]</scope>
    <source>
        <strain evidence="1 2">93-210</strain>
    </source>
</reference>
<name>A0ACC0DPF8_9BASI</name>
<keyword evidence="2" id="KW-1185">Reference proteome</keyword>
<gene>
    <name evidence="1" type="ORF">MJO28_016607</name>
</gene>
<reference evidence="2" key="2">
    <citation type="journal article" date="2018" name="Mol. Plant Microbe Interact.">
        <title>Genome sequence resources for the wheat stripe rust pathogen (Puccinia striiformis f. sp. tritici) and the barley stripe rust pathogen (Puccinia striiformis f. sp. hordei).</title>
        <authorList>
            <person name="Xia C."/>
            <person name="Wang M."/>
            <person name="Yin C."/>
            <person name="Cornejo O.E."/>
            <person name="Hulbert S.H."/>
            <person name="Chen X."/>
        </authorList>
    </citation>
    <scope>NUCLEOTIDE SEQUENCE [LARGE SCALE GENOMIC DNA]</scope>
    <source>
        <strain evidence="2">93-210</strain>
    </source>
</reference>
<organism evidence="1 2">
    <name type="scientific">Puccinia striiformis f. sp. tritici</name>
    <dbReference type="NCBI Taxonomy" id="168172"/>
    <lineage>
        <taxon>Eukaryota</taxon>
        <taxon>Fungi</taxon>
        <taxon>Dikarya</taxon>
        <taxon>Basidiomycota</taxon>
        <taxon>Pucciniomycotina</taxon>
        <taxon>Pucciniomycetes</taxon>
        <taxon>Pucciniales</taxon>
        <taxon>Pucciniaceae</taxon>
        <taxon>Puccinia</taxon>
    </lineage>
</organism>
<reference evidence="2" key="1">
    <citation type="journal article" date="2018" name="BMC Genomics">
        <title>Genomic insights into host adaptation between the wheat stripe rust pathogen (Puccinia striiformis f. sp. tritici) and the barley stripe rust pathogen (Puccinia striiformis f. sp. hordei).</title>
        <authorList>
            <person name="Xia C."/>
            <person name="Wang M."/>
            <person name="Yin C."/>
            <person name="Cornejo O.E."/>
            <person name="Hulbert S.H."/>
            <person name="Chen X."/>
        </authorList>
    </citation>
    <scope>NUCLEOTIDE SEQUENCE [LARGE SCALE GENOMIC DNA]</scope>
    <source>
        <strain evidence="2">93-210</strain>
    </source>
</reference>
<evidence type="ECO:0000313" key="1">
    <source>
        <dbReference type="EMBL" id="KAI7935736.1"/>
    </source>
</evidence>
<dbReference type="EMBL" id="CM045882">
    <property type="protein sequence ID" value="KAI7935736.1"/>
    <property type="molecule type" value="Genomic_DNA"/>
</dbReference>
<comment type="caution">
    <text evidence="1">The sequence shown here is derived from an EMBL/GenBank/DDBJ whole genome shotgun (WGS) entry which is preliminary data.</text>
</comment>
<accession>A0ACC0DPF8</accession>
<dbReference type="Proteomes" id="UP001060170">
    <property type="component" value="Chromosome 18"/>
</dbReference>
<sequence>MPRLGLISNSTHAVFNIKFRLPPSGIGMVLDRPRGDDNEFENDGMSSDFTRVNSRASKAKYRPLSFSMPVMCPI</sequence>